<reference evidence="6" key="1">
    <citation type="submission" date="2015-04" db="EMBL/GenBank/DDBJ databases">
        <title>The genome sequence of the plant pathogenic Rhizarian Plasmodiophora brassicae reveals insights in its biotrophic life cycle and the origin of chitin synthesis.</title>
        <authorList>
            <person name="Schwelm A."/>
            <person name="Fogelqvist J."/>
            <person name="Knaust A."/>
            <person name="Julke S."/>
            <person name="Lilja T."/>
            <person name="Dhandapani V."/>
            <person name="Bonilla-Rosso G."/>
            <person name="Karlsson M."/>
            <person name="Shevchenko A."/>
            <person name="Choi S.R."/>
            <person name="Kim H.G."/>
            <person name="Park J.Y."/>
            <person name="Lim Y.P."/>
            <person name="Ludwig-Muller J."/>
            <person name="Dixelius C."/>
        </authorList>
    </citation>
    <scope>NUCLEOTIDE SEQUENCE</scope>
    <source>
        <tissue evidence="6">Potato root galls</tissue>
    </source>
</reference>
<evidence type="ECO:0000313" key="6">
    <source>
        <dbReference type="EMBL" id="CRZ09613.1"/>
    </source>
</evidence>
<dbReference type="GO" id="GO:0006355">
    <property type="term" value="P:regulation of DNA-templated transcription"/>
    <property type="evidence" value="ECO:0007669"/>
    <property type="project" value="InterPro"/>
</dbReference>
<dbReference type="AlphaFoldDB" id="A0A0H5R655"/>
<dbReference type="PANTHER" id="PTHR47573:SF1">
    <property type="entry name" value="PROTEIN AF-9 HOMOLOG"/>
    <property type="match status" value="1"/>
</dbReference>
<dbReference type="PROSITE" id="PS51037">
    <property type="entry name" value="YEATS"/>
    <property type="match status" value="1"/>
</dbReference>
<name>A0A0H5R655_9EUKA</name>
<evidence type="ECO:0000259" key="5">
    <source>
        <dbReference type="PROSITE" id="PS51037"/>
    </source>
</evidence>
<dbReference type="InterPro" id="IPR055129">
    <property type="entry name" value="YEATS_dom"/>
</dbReference>
<dbReference type="GO" id="GO:0005634">
    <property type="term" value="C:nucleus"/>
    <property type="evidence" value="ECO:0007669"/>
    <property type="project" value="UniProtKB-SubCell"/>
</dbReference>
<evidence type="ECO:0000256" key="3">
    <source>
        <dbReference type="ARBA" id="ARBA00023242"/>
    </source>
</evidence>
<dbReference type="Pfam" id="PF03366">
    <property type="entry name" value="YEATS"/>
    <property type="match status" value="1"/>
</dbReference>
<organism evidence="6">
    <name type="scientific">Spongospora subterranea</name>
    <dbReference type="NCBI Taxonomy" id="70186"/>
    <lineage>
        <taxon>Eukaryota</taxon>
        <taxon>Sar</taxon>
        <taxon>Rhizaria</taxon>
        <taxon>Endomyxa</taxon>
        <taxon>Phytomyxea</taxon>
        <taxon>Plasmodiophorida</taxon>
        <taxon>Plasmodiophoridae</taxon>
        <taxon>Spongospora</taxon>
    </lineage>
</organism>
<dbReference type="InterPro" id="IPR038704">
    <property type="entry name" value="YEAST_sf"/>
</dbReference>
<accession>A0A0H5R655</accession>
<protein>
    <recommendedName>
        <fullName evidence="5">YEATS domain-containing protein</fullName>
    </recommendedName>
</protein>
<dbReference type="PANTHER" id="PTHR47573">
    <property type="entry name" value="PROTEIN AF-9 HOMOLOG"/>
    <property type="match status" value="1"/>
</dbReference>
<dbReference type="InterPro" id="IPR005033">
    <property type="entry name" value="YEATS"/>
</dbReference>
<keyword evidence="2" id="KW-0804">Transcription</keyword>
<evidence type="ECO:0000256" key="4">
    <source>
        <dbReference type="PROSITE-ProRule" id="PRU00376"/>
    </source>
</evidence>
<feature type="domain" description="YEATS" evidence="5">
    <location>
        <begin position="10"/>
        <end position="152"/>
    </location>
</feature>
<dbReference type="Gene3D" id="2.60.40.1970">
    <property type="entry name" value="YEATS domain"/>
    <property type="match status" value="1"/>
</dbReference>
<keyword evidence="3 4" id="KW-0539">Nucleus</keyword>
<keyword evidence="1" id="KW-0805">Transcription regulation</keyword>
<evidence type="ECO:0000256" key="2">
    <source>
        <dbReference type="ARBA" id="ARBA00023163"/>
    </source>
</evidence>
<dbReference type="EMBL" id="HACM01009171">
    <property type="protein sequence ID" value="CRZ09613.1"/>
    <property type="molecule type" value="Transcribed_RNA"/>
</dbReference>
<evidence type="ECO:0000256" key="1">
    <source>
        <dbReference type="ARBA" id="ARBA00023015"/>
    </source>
</evidence>
<dbReference type="CDD" id="cd16910">
    <property type="entry name" value="YEATS_TFIID14_like"/>
    <property type="match status" value="1"/>
</dbReference>
<comment type="subcellular location">
    <subcellularLocation>
        <location evidence="4">Nucleus</location>
    </subcellularLocation>
</comment>
<sequence>MVDDASVAVAPAHRVIARPFVHGSLAYWLGPDADSANSHKWTIYVRGLTPDDDLSTIVRQVVVQLHESFPCSTRVLDKPPYEVTEFGWGEFVATVKVYFHDRSEGHVEFSHPINLFHPSGLLSVKKPVLTEFYDEFVFSDPSESMALRLAQTPVPVDDSQLNPFAYNLEQFVIDEKNEIGKLAQCHLNVLNAIQELKKRFDKTHYEGLRYRKLIASSKKKEP</sequence>
<proteinExistence type="predicted"/>